<proteinExistence type="predicted"/>
<sequence>MTFGITRHSSCEDVVEHCQRLSLQFGSDALGINDAVNDSYHSAVRLYEDRIRSLGDFERPGHLDELAYLLDHGIKVQLMYGDEDYIRNWVEV</sequence>
<gene>
    <name evidence="1" type="ORF">DOTSEDRAFT_24205</name>
</gene>
<dbReference type="OrthoDB" id="443318at2759"/>
<dbReference type="Proteomes" id="UP000016933">
    <property type="component" value="Unassembled WGS sequence"/>
</dbReference>
<reference evidence="2" key="1">
    <citation type="journal article" date="2012" name="PLoS Genet.">
        <title>The genomes of the fungal plant pathogens Cladosporium fulvum and Dothistroma septosporum reveal adaptation to different hosts and lifestyles but also signatures of common ancestry.</title>
        <authorList>
            <person name="de Wit P.J.G.M."/>
            <person name="van der Burgt A."/>
            <person name="Oekmen B."/>
            <person name="Stergiopoulos I."/>
            <person name="Abd-Elsalam K.A."/>
            <person name="Aerts A.L."/>
            <person name="Bahkali A.H."/>
            <person name="Beenen H.G."/>
            <person name="Chettri P."/>
            <person name="Cox M.P."/>
            <person name="Datema E."/>
            <person name="de Vries R.P."/>
            <person name="Dhillon B."/>
            <person name="Ganley A.R."/>
            <person name="Griffiths S.A."/>
            <person name="Guo Y."/>
            <person name="Hamelin R.C."/>
            <person name="Henrissat B."/>
            <person name="Kabir M.S."/>
            <person name="Jashni M.K."/>
            <person name="Kema G."/>
            <person name="Klaubauf S."/>
            <person name="Lapidus A."/>
            <person name="Levasseur A."/>
            <person name="Lindquist E."/>
            <person name="Mehrabi R."/>
            <person name="Ohm R.A."/>
            <person name="Owen T.J."/>
            <person name="Salamov A."/>
            <person name="Schwelm A."/>
            <person name="Schijlen E."/>
            <person name="Sun H."/>
            <person name="van den Burg H.A."/>
            <person name="van Ham R.C.H.J."/>
            <person name="Zhang S."/>
            <person name="Goodwin S.B."/>
            <person name="Grigoriev I.V."/>
            <person name="Collemare J."/>
            <person name="Bradshaw R.E."/>
        </authorList>
    </citation>
    <scope>NUCLEOTIDE SEQUENCE [LARGE SCALE GENOMIC DNA]</scope>
    <source>
        <strain evidence="2">NZE10 / CBS 128990</strain>
    </source>
</reference>
<accession>N1PKW0</accession>
<evidence type="ECO:0000313" key="2">
    <source>
        <dbReference type="Proteomes" id="UP000016933"/>
    </source>
</evidence>
<evidence type="ECO:0000313" key="1">
    <source>
        <dbReference type="EMBL" id="EME44112.1"/>
    </source>
</evidence>
<name>N1PKW0_DOTSN</name>
<dbReference type="AlphaFoldDB" id="N1PKW0"/>
<dbReference type="EMBL" id="KB446539">
    <property type="protein sequence ID" value="EME44112.1"/>
    <property type="molecule type" value="Genomic_DNA"/>
</dbReference>
<keyword evidence="2" id="KW-1185">Reference proteome</keyword>
<reference evidence="1 2" key="2">
    <citation type="journal article" date="2012" name="PLoS Pathog.">
        <title>Diverse lifestyles and strategies of plant pathogenesis encoded in the genomes of eighteen Dothideomycetes fungi.</title>
        <authorList>
            <person name="Ohm R.A."/>
            <person name="Feau N."/>
            <person name="Henrissat B."/>
            <person name="Schoch C.L."/>
            <person name="Horwitz B.A."/>
            <person name="Barry K.W."/>
            <person name="Condon B.J."/>
            <person name="Copeland A.C."/>
            <person name="Dhillon B."/>
            <person name="Glaser F."/>
            <person name="Hesse C.N."/>
            <person name="Kosti I."/>
            <person name="LaButti K."/>
            <person name="Lindquist E.A."/>
            <person name="Lucas S."/>
            <person name="Salamov A.A."/>
            <person name="Bradshaw R.E."/>
            <person name="Ciuffetti L."/>
            <person name="Hamelin R.C."/>
            <person name="Kema G.H.J."/>
            <person name="Lawrence C."/>
            <person name="Scott J.A."/>
            <person name="Spatafora J.W."/>
            <person name="Turgeon B.G."/>
            <person name="de Wit P.J.G.M."/>
            <person name="Zhong S."/>
            <person name="Goodwin S.B."/>
            <person name="Grigoriev I.V."/>
        </authorList>
    </citation>
    <scope>NUCLEOTIDE SEQUENCE [LARGE SCALE GENOMIC DNA]</scope>
    <source>
        <strain evidence="2">NZE10 / CBS 128990</strain>
    </source>
</reference>
<organism evidence="1 2">
    <name type="scientific">Dothistroma septosporum (strain NZE10 / CBS 128990)</name>
    <name type="common">Red band needle blight fungus</name>
    <name type="synonym">Mycosphaerella pini</name>
    <dbReference type="NCBI Taxonomy" id="675120"/>
    <lineage>
        <taxon>Eukaryota</taxon>
        <taxon>Fungi</taxon>
        <taxon>Dikarya</taxon>
        <taxon>Ascomycota</taxon>
        <taxon>Pezizomycotina</taxon>
        <taxon>Dothideomycetes</taxon>
        <taxon>Dothideomycetidae</taxon>
        <taxon>Mycosphaerellales</taxon>
        <taxon>Mycosphaerellaceae</taxon>
        <taxon>Dothistroma</taxon>
    </lineage>
</organism>
<dbReference type="HOGENOM" id="CLU_2413239_0_0_1"/>
<protein>
    <submittedName>
        <fullName evidence="1">Uncharacterized protein</fullName>
    </submittedName>
</protein>